<evidence type="ECO:0000313" key="5">
    <source>
        <dbReference type="Proteomes" id="UP000199475"/>
    </source>
</evidence>
<evidence type="ECO:0000256" key="1">
    <source>
        <dbReference type="ARBA" id="ARBA00005801"/>
    </source>
</evidence>
<dbReference type="GO" id="GO:0008168">
    <property type="term" value="F:methyltransferase activity"/>
    <property type="evidence" value="ECO:0007669"/>
    <property type="project" value="UniProtKB-KW"/>
</dbReference>
<organism evidence="4 5">
    <name type="scientific">Tessaracoccus oleiagri</name>
    <dbReference type="NCBI Taxonomy" id="686624"/>
    <lineage>
        <taxon>Bacteria</taxon>
        <taxon>Bacillati</taxon>
        <taxon>Actinomycetota</taxon>
        <taxon>Actinomycetes</taxon>
        <taxon>Propionibacteriales</taxon>
        <taxon>Propionibacteriaceae</taxon>
        <taxon>Tessaracoccus</taxon>
    </lineage>
</organism>
<dbReference type="EMBL" id="FNGP01000002">
    <property type="protein sequence ID" value="SDL41161.1"/>
    <property type="molecule type" value="Genomic_DNA"/>
</dbReference>
<feature type="transmembrane region" description="Helical" evidence="2">
    <location>
        <begin position="65"/>
        <end position="84"/>
    </location>
</feature>
<feature type="transmembrane region" description="Helical" evidence="2">
    <location>
        <begin position="91"/>
        <end position="111"/>
    </location>
</feature>
<dbReference type="GO" id="GO:0006465">
    <property type="term" value="P:signal peptide processing"/>
    <property type="evidence" value="ECO:0007669"/>
    <property type="project" value="TreeGrafter"/>
</dbReference>
<dbReference type="PANTHER" id="PTHR30487:SF0">
    <property type="entry name" value="PREPILIN LEADER PEPTIDASE_N-METHYLTRANSFERASE-RELATED"/>
    <property type="match status" value="1"/>
</dbReference>
<dbReference type="InterPro" id="IPR000045">
    <property type="entry name" value="Prepilin_IV_endopep_pep"/>
</dbReference>
<keyword evidence="2" id="KW-0812">Transmembrane</keyword>
<dbReference type="GO" id="GO:0032259">
    <property type="term" value="P:methylation"/>
    <property type="evidence" value="ECO:0007669"/>
    <property type="project" value="UniProtKB-KW"/>
</dbReference>
<dbReference type="GO" id="GO:0004190">
    <property type="term" value="F:aspartic-type endopeptidase activity"/>
    <property type="evidence" value="ECO:0007669"/>
    <property type="project" value="InterPro"/>
</dbReference>
<evidence type="ECO:0000313" key="4">
    <source>
        <dbReference type="EMBL" id="SDL41161.1"/>
    </source>
</evidence>
<dbReference type="Gene3D" id="1.20.120.1220">
    <property type="match status" value="1"/>
</dbReference>
<dbReference type="PANTHER" id="PTHR30487">
    <property type="entry name" value="TYPE 4 PREPILIN-LIKE PROTEINS LEADER PEPTIDE-PROCESSING ENZYME"/>
    <property type="match status" value="1"/>
</dbReference>
<evidence type="ECO:0000259" key="3">
    <source>
        <dbReference type="Pfam" id="PF01478"/>
    </source>
</evidence>
<dbReference type="InterPro" id="IPR050882">
    <property type="entry name" value="Prepilin_peptidase/N-MTase"/>
</dbReference>
<gene>
    <name evidence="4" type="ORF">SAMN04488242_1478</name>
</gene>
<dbReference type="GO" id="GO:0005886">
    <property type="term" value="C:plasma membrane"/>
    <property type="evidence" value="ECO:0007669"/>
    <property type="project" value="TreeGrafter"/>
</dbReference>
<dbReference type="OrthoDB" id="2087435at2"/>
<dbReference type="STRING" id="686624.SAMN04488242_1478"/>
<feature type="transmembrane region" description="Helical" evidence="2">
    <location>
        <begin position="38"/>
        <end position="59"/>
    </location>
</feature>
<dbReference type="AlphaFoldDB" id="A0A1G9JUJ1"/>
<dbReference type="Proteomes" id="UP000199475">
    <property type="component" value="Unassembled WGS sequence"/>
</dbReference>
<dbReference type="RefSeq" id="WP_093250483.1">
    <property type="nucleotide sequence ID" value="NZ_FNGP01000002.1"/>
</dbReference>
<feature type="domain" description="Prepilin type IV endopeptidase peptidase" evidence="3">
    <location>
        <begin position="45"/>
        <end position="154"/>
    </location>
</feature>
<protein>
    <submittedName>
        <fullName evidence="4">Leader peptidase (Prepilin peptidase) / N-methyltransferase</fullName>
    </submittedName>
</protein>
<accession>A0A1G9JUJ1</accession>
<dbReference type="Pfam" id="PF01478">
    <property type="entry name" value="Peptidase_A24"/>
    <property type="match status" value="1"/>
</dbReference>
<keyword evidence="4" id="KW-0489">Methyltransferase</keyword>
<name>A0A1G9JUJ1_9ACTN</name>
<feature type="transmembrane region" description="Helical" evidence="2">
    <location>
        <begin position="131"/>
        <end position="157"/>
    </location>
</feature>
<keyword evidence="2" id="KW-0472">Membrane</keyword>
<sequence length="190" mass="19199">MTAGVTALPTGLVARTAGLIVGAVVFVWAGMMLGPSPALFGFGYLAAVWGAAAVIDLQTHHLPDILTLGAYPVFLILMLPSAAIEANWNGLGLAALLGLATALALFIIAFINPAGFGLGDVKLGLSTGAALGWLGVMEAVAGLLAAFVLMAVFGAVALAVKRLGRKSDVAFGPFMIAGVLVAPWLAQLMS</sequence>
<keyword evidence="4" id="KW-0808">Transferase</keyword>
<keyword evidence="5" id="KW-1185">Reference proteome</keyword>
<proteinExistence type="inferred from homology"/>
<comment type="similarity">
    <text evidence="1">Belongs to the peptidase A24 family.</text>
</comment>
<feature type="transmembrane region" description="Helical" evidence="2">
    <location>
        <begin position="12"/>
        <end position="31"/>
    </location>
</feature>
<evidence type="ECO:0000256" key="2">
    <source>
        <dbReference type="SAM" id="Phobius"/>
    </source>
</evidence>
<reference evidence="4 5" key="1">
    <citation type="submission" date="2016-10" db="EMBL/GenBank/DDBJ databases">
        <authorList>
            <person name="de Groot N.N."/>
        </authorList>
    </citation>
    <scope>NUCLEOTIDE SEQUENCE [LARGE SCALE GENOMIC DNA]</scope>
    <source>
        <strain evidence="4 5">CGMCC 1.9159</strain>
    </source>
</reference>
<feature type="transmembrane region" description="Helical" evidence="2">
    <location>
        <begin position="169"/>
        <end position="186"/>
    </location>
</feature>
<keyword evidence="2" id="KW-1133">Transmembrane helix</keyword>